<feature type="domain" description="FAD dependent oxidoreductase" evidence="2">
    <location>
        <begin position="39"/>
        <end position="401"/>
    </location>
</feature>
<dbReference type="InterPro" id="IPR006076">
    <property type="entry name" value="FAD-dep_OxRdtase"/>
</dbReference>
<dbReference type="EC" id="1.-.-.-" evidence="3"/>
<evidence type="ECO:0000256" key="1">
    <source>
        <dbReference type="ARBA" id="ARBA00023002"/>
    </source>
</evidence>
<proteinExistence type="predicted"/>
<dbReference type="PANTHER" id="PTHR13847">
    <property type="entry name" value="SARCOSINE DEHYDROGENASE-RELATED"/>
    <property type="match status" value="1"/>
</dbReference>
<reference evidence="3 4" key="1">
    <citation type="submission" date="2024-09" db="EMBL/GenBank/DDBJ databases">
        <authorList>
            <person name="Sun Q."/>
            <person name="Mori K."/>
        </authorList>
    </citation>
    <scope>NUCLEOTIDE SEQUENCE [LARGE SCALE GENOMIC DNA]</scope>
    <source>
        <strain evidence="3 4">CCM 8543</strain>
    </source>
</reference>
<gene>
    <name evidence="3" type="ORF">ACFFJ2_04030</name>
</gene>
<name>A0ABV6D4J6_9HYPH</name>
<keyword evidence="1 3" id="KW-0560">Oxidoreductase</keyword>
<accession>A0ABV6D4J6</accession>
<evidence type="ECO:0000313" key="4">
    <source>
        <dbReference type="Proteomes" id="UP001589755"/>
    </source>
</evidence>
<dbReference type="GO" id="GO:0016491">
    <property type="term" value="F:oxidoreductase activity"/>
    <property type="evidence" value="ECO:0007669"/>
    <property type="project" value="UniProtKB-KW"/>
</dbReference>
<evidence type="ECO:0000259" key="2">
    <source>
        <dbReference type="Pfam" id="PF01266"/>
    </source>
</evidence>
<protein>
    <submittedName>
        <fullName evidence="3">NAD(P)/FAD-dependent oxidoreductase</fullName>
        <ecNumber evidence="3">1.-.-.-</ecNumber>
    </submittedName>
</protein>
<evidence type="ECO:0000313" key="3">
    <source>
        <dbReference type="EMBL" id="MFC0207567.1"/>
    </source>
</evidence>
<sequence>GLKSYSARRLPVQLGPAAWNAILGPQGATRRLGADRTADFVVVGAGFAGLSAARRLTQLQPGARIVVLEAGRLAEGAAGRNSGFMIDLPHNLNSDDYTGSGDDQAMIGLNRQAIAFARTAVEEYRIDRNYFDPIGKVNGAASPAAHARNKRHAQYLASLGEKSEMLDPLQMYELTGSRHYISGLYTPGTVMLQPAGYIRGLGAGLVAQGVEIYEGSPVIGFERQDDGWRVRTPGGSVVTPRVILTVNGHLESFGIARGRLMHLFLYAVMTPELNGAALARLGGRPRWGITPSDPMGTTVRRIGSGQGGNRIITRTCATLRPNAVPTRKDLNRAAKVMQRKFDQRFPQLAGMQMEYAWAGLLCLTLNGVAVMREIEKGVYAGCVCNGLGTTRGTLTGIGAAELACGEESAITRHFTAEAPPRRLPPKPFQKIGANAILRWKEWRARDE</sequence>
<dbReference type="Pfam" id="PF01266">
    <property type="entry name" value="DAO"/>
    <property type="match status" value="1"/>
</dbReference>
<feature type="non-terminal residue" evidence="3">
    <location>
        <position position="1"/>
    </location>
</feature>
<keyword evidence="4" id="KW-1185">Reference proteome</keyword>
<dbReference type="Proteomes" id="UP001589755">
    <property type="component" value="Unassembled WGS sequence"/>
</dbReference>
<dbReference type="Gene3D" id="3.30.9.10">
    <property type="entry name" value="D-Amino Acid Oxidase, subunit A, domain 2"/>
    <property type="match status" value="1"/>
</dbReference>
<organism evidence="3 4">
    <name type="scientific">Chelativorans intermedius</name>
    <dbReference type="NCBI Taxonomy" id="515947"/>
    <lineage>
        <taxon>Bacteria</taxon>
        <taxon>Pseudomonadati</taxon>
        <taxon>Pseudomonadota</taxon>
        <taxon>Alphaproteobacteria</taxon>
        <taxon>Hyphomicrobiales</taxon>
        <taxon>Phyllobacteriaceae</taxon>
        <taxon>Chelativorans</taxon>
    </lineage>
</organism>
<dbReference type="EMBL" id="JBHLXD010000004">
    <property type="protein sequence ID" value="MFC0207567.1"/>
    <property type="molecule type" value="Genomic_DNA"/>
</dbReference>
<dbReference type="SUPFAM" id="SSF51905">
    <property type="entry name" value="FAD/NAD(P)-binding domain"/>
    <property type="match status" value="1"/>
</dbReference>
<dbReference type="InterPro" id="IPR036188">
    <property type="entry name" value="FAD/NAD-bd_sf"/>
</dbReference>
<dbReference type="PANTHER" id="PTHR13847:SF281">
    <property type="entry name" value="FAD DEPENDENT OXIDOREDUCTASE DOMAIN-CONTAINING PROTEIN"/>
    <property type="match status" value="1"/>
</dbReference>
<dbReference type="RefSeq" id="WP_378074567.1">
    <property type="nucleotide sequence ID" value="NZ_JBHLXD010000004.1"/>
</dbReference>
<comment type="caution">
    <text evidence="3">The sequence shown here is derived from an EMBL/GenBank/DDBJ whole genome shotgun (WGS) entry which is preliminary data.</text>
</comment>
<dbReference type="Gene3D" id="3.50.50.60">
    <property type="entry name" value="FAD/NAD(P)-binding domain"/>
    <property type="match status" value="1"/>
</dbReference>